<sequence length="245" mass="28998">MLHSWCLEVWGDYACYTRPEMKAERVSYDVMTPSAARAIFEAILWKPAIRWHVTKIEVLNPIKWISVRRNELDKKAAVPTARQMAGLPGPPMGMTVSERIQRAGLFLKDTRYRIHGYFEFIPPEERVNNRPHEQEHWADESERSEFVRLDESQAKYAAMFERRARKGQCFHRPYLGCREFACDFRLIKNPDQELLRPIQETRDLGFMLYDMDFERDPVNPPPLFFRAFMKNGVVNTDRREIEVRG</sequence>
<dbReference type="InterPro" id="IPR013422">
    <property type="entry name" value="CRISPR-assoc_prot_Cas5_N"/>
</dbReference>
<keyword evidence="4" id="KW-1185">Reference proteome</keyword>
<dbReference type="EC" id="3.1.-.-" evidence="2"/>
<protein>
    <recommendedName>
        <fullName evidence="2">pre-crRNA processing endonuclease</fullName>
        <ecNumber evidence="2">3.1.-.-</ecNumber>
    </recommendedName>
</protein>
<dbReference type="InterPro" id="IPR010155">
    <property type="entry name" value="CRISPR-assoc_prot_Cas5d"/>
</dbReference>
<dbReference type="CDD" id="cd09752">
    <property type="entry name" value="Cas5_I-C"/>
    <property type="match status" value="1"/>
</dbReference>
<comment type="similarity">
    <text evidence="2">Belongs to the CRISPR-associated protein Cas5 family. Subtype I-C/Dvulg subfamily.</text>
</comment>
<accession>A0ABW1INZ6</accession>
<gene>
    <name evidence="3" type="primary">cas5c</name>
    <name evidence="3" type="ORF">ACFPXP_10270</name>
</gene>
<keyword evidence="2" id="KW-0378">Hydrolase</keyword>
<dbReference type="Pfam" id="PF09704">
    <property type="entry name" value="Cas_Cas5d"/>
    <property type="match status" value="1"/>
</dbReference>
<dbReference type="EMBL" id="JBHSQV010000135">
    <property type="protein sequence ID" value="MFC5986802.1"/>
    <property type="molecule type" value="Genomic_DNA"/>
</dbReference>
<reference evidence="4" key="1">
    <citation type="journal article" date="2019" name="Int. J. Syst. Evol. Microbiol.">
        <title>The Global Catalogue of Microorganisms (GCM) 10K type strain sequencing project: providing services to taxonomists for standard genome sequencing and annotation.</title>
        <authorList>
            <consortium name="The Broad Institute Genomics Platform"/>
            <consortium name="The Broad Institute Genome Sequencing Center for Infectious Disease"/>
            <person name="Wu L."/>
            <person name="Ma J."/>
        </authorList>
    </citation>
    <scope>NUCLEOTIDE SEQUENCE [LARGE SCALE GENOMIC DNA]</scope>
    <source>
        <strain evidence="4">CCM 8749</strain>
    </source>
</reference>
<dbReference type="Gene3D" id="3.30.70.2660">
    <property type="match status" value="1"/>
</dbReference>
<keyword evidence="2" id="KW-0694">RNA-binding</keyword>
<name>A0ABW1INZ6_9BACL</name>
<keyword evidence="2" id="KW-0540">Nuclease</keyword>
<evidence type="ECO:0000313" key="4">
    <source>
        <dbReference type="Proteomes" id="UP001596250"/>
    </source>
</evidence>
<evidence type="ECO:0000256" key="2">
    <source>
        <dbReference type="PIRNR" id="PIRNR029950"/>
    </source>
</evidence>
<evidence type="ECO:0000313" key="3">
    <source>
        <dbReference type="EMBL" id="MFC5986802.1"/>
    </source>
</evidence>
<dbReference type="PIRSF" id="PIRSF029950">
    <property type="entry name" value="Cas_CT1134"/>
    <property type="match status" value="1"/>
</dbReference>
<evidence type="ECO:0000256" key="1">
    <source>
        <dbReference type="ARBA" id="ARBA00023118"/>
    </source>
</evidence>
<comment type="caution">
    <text evidence="3">The sequence shown here is derived from an EMBL/GenBank/DDBJ whole genome shotgun (WGS) entry which is preliminary data.</text>
</comment>
<keyword evidence="2" id="KW-0255">Endonuclease</keyword>
<dbReference type="InterPro" id="IPR021124">
    <property type="entry name" value="CRISPR-assoc_prot_Cas5"/>
</dbReference>
<dbReference type="NCBIfam" id="TIGR01876">
    <property type="entry name" value="cas_Cas5d"/>
    <property type="match status" value="1"/>
</dbReference>
<dbReference type="NCBIfam" id="TIGR02593">
    <property type="entry name" value="CRISPR_cas5"/>
    <property type="match status" value="1"/>
</dbReference>
<dbReference type="Proteomes" id="UP001596250">
    <property type="component" value="Unassembled WGS sequence"/>
</dbReference>
<dbReference type="RefSeq" id="WP_379894117.1">
    <property type="nucleotide sequence ID" value="NZ_CBCSCT010000072.1"/>
</dbReference>
<keyword evidence="1 2" id="KW-0051">Antiviral defense</keyword>
<comment type="function">
    <text evidence="2">CRISPR (clustered regularly interspaced short palindromic repeat) is an adaptive immune system that provides protection against mobile genetic elements (viruses, transposable elements and conjugative plasmids). CRISPR clusters contain spacers, sequences complementary to antecedent mobile elements, and target invading nucleic acids. CRISPR clusters are transcribed and processed into CRISPR RNA (crRNA).</text>
</comment>
<proteinExistence type="inferred from homology"/>
<organism evidence="3 4">
    <name type="scientific">Marinicrinis lubricantis</name>
    <dbReference type="NCBI Taxonomy" id="2086470"/>
    <lineage>
        <taxon>Bacteria</taxon>
        <taxon>Bacillati</taxon>
        <taxon>Bacillota</taxon>
        <taxon>Bacilli</taxon>
        <taxon>Bacillales</taxon>
        <taxon>Paenibacillaceae</taxon>
    </lineage>
</organism>